<name>A0A934VBS7_9BACT</name>
<gene>
    <name evidence="2" type="ORF">JIN84_12430</name>
</gene>
<evidence type="ECO:0000313" key="3">
    <source>
        <dbReference type="Proteomes" id="UP000600139"/>
    </source>
</evidence>
<dbReference type="EMBL" id="JAENIK010000011">
    <property type="protein sequence ID" value="MBK1816425.1"/>
    <property type="molecule type" value="Genomic_DNA"/>
</dbReference>
<keyword evidence="1" id="KW-1133">Transmembrane helix</keyword>
<dbReference type="InterPro" id="IPR026467">
    <property type="entry name" value="Ser/Gly_Cys_C_dom"/>
</dbReference>
<sequence length="314" mass="32448">MMTNITHTLAEIPVLNWRGPEFLGFYAVSFVIALVWSLVRKNRSMRSFDARGGHPVALTDPYEIAFLAGGASRCGQLAVSRLMQNGTLDWRKGGAFRTAGLVTGGNKQPMNGIEGALYQGAVSHRDTGLPLTSVTSLVTPQLRGIESRLAAMGLRPTISEQRGLGFSVVLPLVGLMLIGVVKIFIGLSREKPVTFLLVAEFLTLLVTLIVASNQKRLTPTGERTLESLRQNYSPAQGTAADAVAMSMGVALLGPAALAGYAALFPESDFSFQKDLAQLGHPGAGTSSGGCSSGCSSGGGGGCGGGGCGGCGGGD</sequence>
<dbReference type="AlphaFoldDB" id="A0A934VBS7"/>
<comment type="caution">
    <text evidence="2">The sequence shown here is derived from an EMBL/GenBank/DDBJ whole genome shotgun (WGS) entry which is preliminary data.</text>
</comment>
<dbReference type="RefSeq" id="WP_200351360.1">
    <property type="nucleotide sequence ID" value="NZ_BAABHZ010000006.1"/>
</dbReference>
<reference evidence="2" key="1">
    <citation type="submission" date="2021-01" db="EMBL/GenBank/DDBJ databases">
        <title>Modified the classification status of verrucomicrobia.</title>
        <authorList>
            <person name="Feng X."/>
        </authorList>
    </citation>
    <scope>NUCLEOTIDE SEQUENCE</scope>
    <source>
        <strain evidence="2">JCM 18052</strain>
    </source>
</reference>
<proteinExistence type="predicted"/>
<feature type="transmembrane region" description="Helical" evidence="1">
    <location>
        <begin position="22"/>
        <end position="39"/>
    </location>
</feature>
<keyword evidence="1" id="KW-0812">Transmembrane</keyword>
<dbReference type="Proteomes" id="UP000600139">
    <property type="component" value="Unassembled WGS sequence"/>
</dbReference>
<keyword evidence="3" id="KW-1185">Reference proteome</keyword>
<feature type="transmembrane region" description="Helical" evidence="1">
    <location>
        <begin position="193"/>
        <end position="211"/>
    </location>
</feature>
<protein>
    <submittedName>
        <fullName evidence="2">TIGR04222 domain-containing membrane protein</fullName>
    </submittedName>
</protein>
<organism evidence="2 3">
    <name type="scientific">Luteolibacter yonseiensis</name>
    <dbReference type="NCBI Taxonomy" id="1144680"/>
    <lineage>
        <taxon>Bacteria</taxon>
        <taxon>Pseudomonadati</taxon>
        <taxon>Verrucomicrobiota</taxon>
        <taxon>Verrucomicrobiia</taxon>
        <taxon>Verrucomicrobiales</taxon>
        <taxon>Verrucomicrobiaceae</taxon>
        <taxon>Luteolibacter</taxon>
    </lineage>
</organism>
<dbReference type="NCBIfam" id="TIGR04222">
    <property type="entry name" value="near_uncomplex"/>
    <property type="match status" value="1"/>
</dbReference>
<evidence type="ECO:0000256" key="1">
    <source>
        <dbReference type="SAM" id="Phobius"/>
    </source>
</evidence>
<accession>A0A934VBS7</accession>
<feature type="transmembrane region" description="Helical" evidence="1">
    <location>
        <begin position="164"/>
        <end position="187"/>
    </location>
</feature>
<evidence type="ECO:0000313" key="2">
    <source>
        <dbReference type="EMBL" id="MBK1816425.1"/>
    </source>
</evidence>
<keyword evidence="1" id="KW-0472">Membrane</keyword>